<dbReference type="PANTHER" id="PTHR28254:SF1">
    <property type="entry name" value="CYTOCHROME B-C1 COMPLEX SUBUNIT 10, MITOCHONDRIAL"/>
    <property type="match status" value="1"/>
</dbReference>
<sequence length="77" mass="8427">MPAPRFQPLKPGRPILGFNPQVVLRALPVVSLWGFAGVGALAVVGSAIPRFQRDVLDLVPVVRKYYVDDVPDSDKPF</sequence>
<reference evidence="2 3" key="1">
    <citation type="submission" date="2021-12" db="EMBL/GenBank/DDBJ databases">
        <title>High titer production of polyol ester of fatty acids by Rhodotorula paludigena BS15 towards product separation-free biomass refinery.</title>
        <authorList>
            <person name="Mano J."/>
            <person name="Ono H."/>
            <person name="Tanaka T."/>
            <person name="Naito K."/>
            <person name="Sushida H."/>
            <person name="Ike M."/>
            <person name="Tokuyasu K."/>
            <person name="Kitaoka M."/>
        </authorList>
    </citation>
    <scope>NUCLEOTIDE SEQUENCE [LARGE SCALE GENOMIC DNA]</scope>
    <source>
        <strain evidence="2 3">BS15</strain>
    </source>
</reference>
<evidence type="ECO:0000313" key="2">
    <source>
        <dbReference type="EMBL" id="GJN94693.1"/>
    </source>
</evidence>
<name>A0AAV5GWM3_9BASI</name>
<dbReference type="GO" id="GO:0006122">
    <property type="term" value="P:mitochondrial electron transport, ubiquinol to cytochrome c"/>
    <property type="evidence" value="ECO:0007669"/>
    <property type="project" value="InterPro"/>
</dbReference>
<dbReference type="GO" id="GO:0005739">
    <property type="term" value="C:mitochondrion"/>
    <property type="evidence" value="ECO:0007669"/>
    <property type="project" value="GOC"/>
</dbReference>
<evidence type="ECO:0000256" key="1">
    <source>
        <dbReference type="SAM" id="Phobius"/>
    </source>
</evidence>
<keyword evidence="1" id="KW-0812">Transmembrane</keyword>
<feature type="transmembrane region" description="Helical" evidence="1">
    <location>
        <begin position="22"/>
        <end position="44"/>
    </location>
</feature>
<dbReference type="Proteomes" id="UP001342314">
    <property type="component" value="Unassembled WGS sequence"/>
</dbReference>
<organism evidence="2 3">
    <name type="scientific">Rhodotorula paludigena</name>
    <dbReference type="NCBI Taxonomy" id="86838"/>
    <lineage>
        <taxon>Eukaryota</taxon>
        <taxon>Fungi</taxon>
        <taxon>Dikarya</taxon>
        <taxon>Basidiomycota</taxon>
        <taxon>Pucciniomycotina</taxon>
        <taxon>Microbotryomycetes</taxon>
        <taxon>Sporidiobolales</taxon>
        <taxon>Sporidiobolaceae</taxon>
        <taxon>Rhodotorula</taxon>
    </lineage>
</organism>
<evidence type="ECO:0000313" key="3">
    <source>
        <dbReference type="Proteomes" id="UP001342314"/>
    </source>
</evidence>
<dbReference type="EMBL" id="BQKY01000018">
    <property type="protein sequence ID" value="GJN94693.1"/>
    <property type="molecule type" value="Genomic_DNA"/>
</dbReference>
<evidence type="ECO:0008006" key="4">
    <source>
        <dbReference type="Google" id="ProtNLM"/>
    </source>
</evidence>
<gene>
    <name evidence="2" type="ORF">Rhopal_007784-T1</name>
</gene>
<keyword evidence="3" id="KW-1185">Reference proteome</keyword>
<dbReference type="InterPro" id="IPR019182">
    <property type="entry name" value="Cytochrome_b-c1_su10_fun"/>
</dbReference>
<comment type="caution">
    <text evidence="2">The sequence shown here is derived from an EMBL/GenBank/DDBJ whole genome shotgun (WGS) entry which is preliminary data.</text>
</comment>
<dbReference type="PANTHER" id="PTHR28254">
    <property type="entry name" value="CYTOCHROME B-C1 COMPLEX SUBUNIT 10"/>
    <property type="match status" value="1"/>
</dbReference>
<keyword evidence="1" id="KW-0472">Membrane</keyword>
<protein>
    <recommendedName>
        <fullName evidence="4">Cytochrome b-c1 complex subunit 10</fullName>
    </recommendedName>
</protein>
<dbReference type="AlphaFoldDB" id="A0AAV5GWM3"/>
<dbReference type="Pfam" id="PF09796">
    <property type="entry name" value="QCR10"/>
    <property type="match status" value="1"/>
</dbReference>
<proteinExistence type="predicted"/>
<accession>A0AAV5GWM3</accession>
<keyword evidence="1" id="KW-1133">Transmembrane helix</keyword>